<dbReference type="InterPro" id="IPR009071">
    <property type="entry name" value="HMG_box_dom"/>
</dbReference>
<feature type="compositionally biased region" description="Polar residues" evidence="2">
    <location>
        <begin position="248"/>
        <end position="257"/>
    </location>
</feature>
<name>A0A8H7SDA6_9FUNG</name>
<dbReference type="GO" id="GO:0003677">
    <property type="term" value="F:DNA binding"/>
    <property type="evidence" value="ECO:0007669"/>
    <property type="project" value="UniProtKB-UniRule"/>
</dbReference>
<reference evidence="4 5" key="1">
    <citation type="submission" date="2020-12" db="EMBL/GenBank/DDBJ databases">
        <title>Metabolic potential, ecology and presence of endohyphal bacteria is reflected in genomic diversity of Mucoromycotina.</title>
        <authorList>
            <person name="Muszewska A."/>
            <person name="Okrasinska A."/>
            <person name="Steczkiewicz K."/>
            <person name="Drgas O."/>
            <person name="Orlowska M."/>
            <person name="Perlinska-Lenart U."/>
            <person name="Aleksandrzak-Piekarczyk T."/>
            <person name="Szatraj K."/>
            <person name="Zielenkiewicz U."/>
            <person name="Pilsyk S."/>
            <person name="Malc E."/>
            <person name="Mieczkowski P."/>
            <person name="Kruszewska J.S."/>
            <person name="Biernat P."/>
            <person name="Pawlowska J."/>
        </authorList>
    </citation>
    <scope>NUCLEOTIDE SEQUENCE [LARGE SCALE GENOMIC DNA]</scope>
    <source>
        <strain evidence="4 5">CBS 142.35</strain>
    </source>
</reference>
<accession>A0A8H7SDA6</accession>
<organism evidence="4 5">
    <name type="scientific">Circinella minor</name>
    <dbReference type="NCBI Taxonomy" id="1195481"/>
    <lineage>
        <taxon>Eukaryota</taxon>
        <taxon>Fungi</taxon>
        <taxon>Fungi incertae sedis</taxon>
        <taxon>Mucoromycota</taxon>
        <taxon>Mucoromycotina</taxon>
        <taxon>Mucoromycetes</taxon>
        <taxon>Mucorales</taxon>
        <taxon>Lichtheimiaceae</taxon>
        <taxon>Circinella</taxon>
    </lineage>
</organism>
<dbReference type="SMART" id="SM00398">
    <property type="entry name" value="HMG"/>
    <property type="match status" value="1"/>
</dbReference>
<feature type="compositionally biased region" description="Acidic residues" evidence="2">
    <location>
        <begin position="235"/>
        <end position="247"/>
    </location>
</feature>
<dbReference type="AlphaFoldDB" id="A0A8H7SDA6"/>
<dbReference type="Pfam" id="PF00505">
    <property type="entry name" value="HMG_box"/>
    <property type="match status" value="1"/>
</dbReference>
<dbReference type="OrthoDB" id="1919336at2759"/>
<sequence length="330" mass="38016">MDAARNQKCGLAIQAIAREAENVAANLHKLANLFGVSKRGADDELRKQTKKRPKLVDPKEPEKPKRAYNYFIKENYPVIQKQFPDINNRENMKELAALWRKTRGDDKKHYEDLAYLDKERYDTEYKSYIAFRLENPYDPEKDGVTINTKKQQQKKQAETDALSNKYIIDKEEEEKKEERSDDSEDDRVATPESLNSESSGPESSEGSQSPVSSSSSSISLPIAAASHTTSHVFDDNDDDESESESNDTEISPSTTKPANIPKPKLISPLSKETQNKYNNNKKVSKYTKKKKFLLGKKRRQQRQRPPQKQQLNGNNYDNKKKTKKEFKWYD</sequence>
<protein>
    <recommendedName>
        <fullName evidence="3">HMG box domain-containing protein</fullName>
    </recommendedName>
</protein>
<dbReference type="SUPFAM" id="SSF47095">
    <property type="entry name" value="HMG-box"/>
    <property type="match status" value="1"/>
</dbReference>
<feature type="compositionally biased region" description="Low complexity" evidence="2">
    <location>
        <begin position="191"/>
        <end position="221"/>
    </location>
</feature>
<feature type="compositionally biased region" description="Basic residues" evidence="2">
    <location>
        <begin position="282"/>
        <end position="302"/>
    </location>
</feature>
<dbReference type="GO" id="GO:0005634">
    <property type="term" value="C:nucleus"/>
    <property type="evidence" value="ECO:0007669"/>
    <property type="project" value="UniProtKB-UniRule"/>
</dbReference>
<dbReference type="InterPro" id="IPR036910">
    <property type="entry name" value="HMG_box_dom_sf"/>
</dbReference>
<dbReference type="PROSITE" id="PS50118">
    <property type="entry name" value="HMG_BOX_2"/>
    <property type="match status" value="1"/>
</dbReference>
<proteinExistence type="predicted"/>
<dbReference type="Gene3D" id="1.10.30.10">
    <property type="entry name" value="High mobility group box domain"/>
    <property type="match status" value="1"/>
</dbReference>
<keyword evidence="1" id="KW-0539">Nucleus</keyword>
<feature type="region of interest" description="Disordered" evidence="2">
    <location>
        <begin position="40"/>
        <end position="62"/>
    </location>
</feature>
<dbReference type="CDD" id="cd00084">
    <property type="entry name" value="HMG-box_SF"/>
    <property type="match status" value="1"/>
</dbReference>
<evidence type="ECO:0000313" key="5">
    <source>
        <dbReference type="Proteomes" id="UP000646827"/>
    </source>
</evidence>
<gene>
    <name evidence="4" type="ORF">INT45_011016</name>
</gene>
<feature type="compositionally biased region" description="Acidic residues" evidence="2">
    <location>
        <begin position="170"/>
        <end position="185"/>
    </location>
</feature>
<dbReference type="EMBL" id="JAEPRB010000001">
    <property type="protein sequence ID" value="KAG2228224.1"/>
    <property type="molecule type" value="Genomic_DNA"/>
</dbReference>
<evidence type="ECO:0000256" key="1">
    <source>
        <dbReference type="PROSITE-ProRule" id="PRU00267"/>
    </source>
</evidence>
<evidence type="ECO:0000256" key="2">
    <source>
        <dbReference type="SAM" id="MobiDB-lite"/>
    </source>
</evidence>
<feature type="domain" description="HMG box" evidence="3">
    <location>
        <begin position="61"/>
        <end position="129"/>
    </location>
</feature>
<dbReference type="Proteomes" id="UP000646827">
    <property type="component" value="Unassembled WGS sequence"/>
</dbReference>
<evidence type="ECO:0000259" key="3">
    <source>
        <dbReference type="PROSITE" id="PS50118"/>
    </source>
</evidence>
<keyword evidence="5" id="KW-1185">Reference proteome</keyword>
<feature type="DNA-binding region" description="HMG box" evidence="1">
    <location>
        <begin position="61"/>
        <end position="129"/>
    </location>
</feature>
<comment type="caution">
    <text evidence="4">The sequence shown here is derived from an EMBL/GenBank/DDBJ whole genome shotgun (WGS) entry which is preliminary data.</text>
</comment>
<evidence type="ECO:0000313" key="4">
    <source>
        <dbReference type="EMBL" id="KAG2228224.1"/>
    </source>
</evidence>
<feature type="region of interest" description="Disordered" evidence="2">
    <location>
        <begin position="136"/>
        <end position="330"/>
    </location>
</feature>
<keyword evidence="1" id="KW-0238">DNA-binding</keyword>